<protein>
    <recommendedName>
        <fullName evidence="2">YhdP central domain-containing protein</fullName>
    </recommendedName>
</protein>
<dbReference type="RefSeq" id="WP_048674891.1">
    <property type="nucleotide sequence ID" value="NZ_CBTJ020000076.1"/>
</dbReference>
<accession>W6MBY7</accession>
<dbReference type="Pfam" id="PF13116">
    <property type="entry name" value="YhdP"/>
    <property type="match status" value="1"/>
</dbReference>
<dbReference type="Proteomes" id="UP000035760">
    <property type="component" value="Unassembled WGS sequence"/>
</dbReference>
<reference evidence="3" key="2">
    <citation type="submission" date="2014-03" db="EMBL/GenBank/DDBJ databases">
        <title>Candidatus Competibacter-lineage genomes retrieved from metagenomes reveal functional metabolic diversity.</title>
        <authorList>
            <person name="McIlroy S.J."/>
            <person name="Albertsen M."/>
            <person name="Andresen E.K."/>
            <person name="Saunders A.M."/>
            <person name="Kristiansen R."/>
            <person name="Stokholm-Bjerregaard M."/>
            <person name="Nielsen K.L."/>
            <person name="Nielsen P.H."/>
        </authorList>
    </citation>
    <scope>NUCLEOTIDE SEQUENCE</scope>
    <source>
        <strain evidence="3">Run_A_D11</strain>
    </source>
</reference>
<evidence type="ECO:0000259" key="2">
    <source>
        <dbReference type="Pfam" id="PF13116"/>
    </source>
</evidence>
<sequence length="1294" mass="141917">MIWHSQSIPRRLLRWLRWLTLACILLVLSLAALAQWWWLPRLDTYRDTLGQTLSEYLHLPVRIDSVSALWDGWRLGLRLRGISLCDPERDAVLAHFSQAIIALDLWHSLWQQRPVLGRVRLEGVRLTLETGPDGALRLFGEGDGTGSTKNLPDMARWLFALPQLEIVGERLAVRRLDGPSLEILDPYLDLQQTERGRRFAFTAAFPAALGERFRLVVEREEAAEASQRERGTFELRADGMNLAWWPWPVALPSGRASLDLSGDWRDWQPIRFTGTLRWDEARMATEPGSASLKASLARSPQTEAQFGWQQTENGWQLRGNAQIKEGKGQAVTGPTFELARTDQGWQGNVRGLRVQDLWAWAAPWLDEAARSWWVPLEPRGELPEITFQAGSDAADYTVTTRFKGLSWRPIRDLPGLDNVGGTLTIEPTGGRLELDSRRLRVDTEKVLRGPVTLDTLAGAVTWRRSGSELRLESDGLALSNADFNARFTGSVTIPPSGEPSLEVKGRYGDLQVARVRRYLPAALMPTRAVAWLDQALLAGSITGDVVLRGVPARFPFDDGNGLFEARFRVDNAVVDYTPGWPRLEDGKLAVTFRNRALRIETEAGRLLDSVVENLVVRIDDLADAIVTVEGRAKGPGATMWQAFENSPAGRTLAEQLPDLQIDGTTTLNLDLAIPLDPRPNRINGTVGLVGNKVRLPAWDIGFDGVRGDVKFTDNDLVAENVQALWRGEPIRFGLELATGREGRRELRTRLQGRLGLRDLLGEAGAALEPSISGKAALTVALAVPTQREGRSGSPFTLEVTSDLRGVAVRLPAPLGKAAAETRPFKARLFPVASGKSAHLALEYGPAARALLALDNFPRQPRFERGELRINTGVAKLPERPGLSVIAHLPHWNLAFAGLSSLKETTGSRNKPRPLTAGKNRAETTGWEFLHSVDVRIDELLIGGRSFAAVHVQASPQEGGMRIDCDSEALAGSVTLPNEPTPEQPVRIALERLYIGPKAASTADKAPFSDADPRRVPPLTLTVADFRTDKVPLGQFKLVATPMVGGIKLSEVALKGESQQIDASGEWRWVGGSQFARLAATLESRALGDVLATFGYAENGVSRGETHAELALTWQGEIADFSLDRVAGTLKLTVGPGQLRDINPGLGRMIGMLDVQNLTRRLNFDFSDVFQPGMAFDRITGDFTLQASQAHTDNLSIEAPAARIEMHGRAGLRARDYDQIITVVPRYGAALPVAGVIAGGPVVGAAVFVAERVLQKGLERATRYRYALKGSWDQPVLDYLPEPLISHGGGVTREN</sequence>
<keyword evidence="1" id="KW-1133">Transmembrane helix</keyword>
<keyword evidence="4" id="KW-1185">Reference proteome</keyword>
<dbReference type="PANTHER" id="PTHR38690">
    <property type="entry name" value="PROTEASE-RELATED"/>
    <property type="match status" value="1"/>
</dbReference>
<keyword evidence="1" id="KW-0812">Transmembrane</keyword>
<dbReference type="EMBL" id="CBTJ020000076">
    <property type="protein sequence ID" value="CDI03775.1"/>
    <property type="molecule type" value="Genomic_DNA"/>
</dbReference>
<feature type="transmembrane region" description="Helical" evidence="1">
    <location>
        <begin position="1228"/>
        <end position="1249"/>
    </location>
</feature>
<gene>
    <name evidence="3" type="ORF">BN873_660009</name>
</gene>
<evidence type="ECO:0000313" key="3">
    <source>
        <dbReference type="EMBL" id="CDI03775.1"/>
    </source>
</evidence>
<dbReference type="PANTHER" id="PTHR38690:SF1">
    <property type="entry name" value="PROTEASE"/>
    <property type="match status" value="1"/>
</dbReference>
<name>W6MBY7_9GAMM</name>
<dbReference type="STRING" id="1400863.BN873_660009"/>
<comment type="caution">
    <text evidence="3">The sequence shown here is derived from an EMBL/GenBank/DDBJ whole genome shotgun (WGS) entry which is preliminary data.</text>
</comment>
<evidence type="ECO:0000256" key="1">
    <source>
        <dbReference type="SAM" id="Phobius"/>
    </source>
</evidence>
<proteinExistence type="predicted"/>
<keyword evidence="1" id="KW-0472">Membrane</keyword>
<dbReference type="OrthoDB" id="9762238at2"/>
<dbReference type="NCBIfam" id="TIGR02099">
    <property type="entry name" value="YhdP family protein"/>
    <property type="match status" value="1"/>
</dbReference>
<dbReference type="InterPro" id="IPR025263">
    <property type="entry name" value="YhdP_central"/>
</dbReference>
<organism evidence="3 4">
    <name type="scientific">Candidatus Competibacter denitrificans Run_A_D11</name>
    <dbReference type="NCBI Taxonomy" id="1400863"/>
    <lineage>
        <taxon>Bacteria</taxon>
        <taxon>Pseudomonadati</taxon>
        <taxon>Pseudomonadota</taxon>
        <taxon>Gammaproteobacteria</taxon>
        <taxon>Candidatus Competibacteraceae</taxon>
        <taxon>Candidatus Competibacter</taxon>
    </lineage>
</organism>
<feature type="domain" description="YhdP central" evidence="2">
    <location>
        <begin position="10"/>
        <end position="1275"/>
    </location>
</feature>
<reference evidence="3" key="1">
    <citation type="submission" date="2013-07" db="EMBL/GenBank/DDBJ databases">
        <authorList>
            <person name="McIlroy S."/>
        </authorList>
    </citation>
    <scope>NUCLEOTIDE SEQUENCE [LARGE SCALE GENOMIC DNA]</scope>
    <source>
        <strain evidence="3">Run_A_D11</strain>
    </source>
</reference>
<evidence type="ECO:0000313" key="4">
    <source>
        <dbReference type="Proteomes" id="UP000035760"/>
    </source>
</evidence>
<dbReference type="InterPro" id="IPR011836">
    <property type="entry name" value="YhdP"/>
</dbReference>